<comment type="caution">
    <text evidence="1">The sequence shown here is derived from an EMBL/GenBank/DDBJ whole genome shotgun (WGS) entry which is preliminary data.</text>
</comment>
<dbReference type="Proteomes" id="UP000585474">
    <property type="component" value="Unassembled WGS sequence"/>
</dbReference>
<name>A0A7J0GXM7_9ERIC</name>
<keyword evidence="2" id="KW-1185">Reference proteome</keyword>
<reference evidence="1 2" key="1">
    <citation type="submission" date="2019-07" db="EMBL/GenBank/DDBJ databases">
        <title>De Novo Assembly of kiwifruit Actinidia rufa.</title>
        <authorList>
            <person name="Sugita-Konishi S."/>
            <person name="Sato K."/>
            <person name="Mori E."/>
            <person name="Abe Y."/>
            <person name="Kisaki G."/>
            <person name="Hamano K."/>
            <person name="Suezawa K."/>
            <person name="Otani M."/>
            <person name="Fukuda T."/>
            <person name="Manabe T."/>
            <person name="Gomi K."/>
            <person name="Tabuchi M."/>
            <person name="Akimitsu K."/>
            <person name="Kataoka I."/>
        </authorList>
    </citation>
    <scope>NUCLEOTIDE SEQUENCE [LARGE SCALE GENOMIC DNA]</scope>
    <source>
        <strain evidence="2">cv. Fuchu</strain>
    </source>
</reference>
<gene>
    <name evidence="1" type="ORF">Acr_24g0017700</name>
</gene>
<accession>A0A7J0GXM7</accession>
<organism evidence="1 2">
    <name type="scientific">Actinidia rufa</name>
    <dbReference type="NCBI Taxonomy" id="165716"/>
    <lineage>
        <taxon>Eukaryota</taxon>
        <taxon>Viridiplantae</taxon>
        <taxon>Streptophyta</taxon>
        <taxon>Embryophyta</taxon>
        <taxon>Tracheophyta</taxon>
        <taxon>Spermatophyta</taxon>
        <taxon>Magnoliopsida</taxon>
        <taxon>eudicotyledons</taxon>
        <taxon>Gunneridae</taxon>
        <taxon>Pentapetalae</taxon>
        <taxon>asterids</taxon>
        <taxon>Ericales</taxon>
        <taxon>Actinidiaceae</taxon>
        <taxon>Actinidia</taxon>
    </lineage>
</organism>
<evidence type="ECO:0000313" key="1">
    <source>
        <dbReference type="EMBL" id="GFZ15580.1"/>
    </source>
</evidence>
<protein>
    <submittedName>
        <fullName evidence="1">Uncharacterized protein</fullName>
    </submittedName>
</protein>
<proteinExistence type="predicted"/>
<dbReference type="EMBL" id="BJWL01000024">
    <property type="protein sequence ID" value="GFZ15580.1"/>
    <property type="molecule type" value="Genomic_DNA"/>
</dbReference>
<sequence length="130" mass="14745">MNYRFTYWQLSRSHSFVQGTTRGGLESFRDKFIIVPGWDQWSFFTPSIAGVDFQGTLVASCFLDAILLVDLRAVYLVLVQAKREISRIVVLPAGESSSRHPLLSLTFRTSGWRGASWKPFSNRLVVICLV</sequence>
<dbReference type="AlphaFoldDB" id="A0A7J0GXM7"/>
<evidence type="ECO:0000313" key="2">
    <source>
        <dbReference type="Proteomes" id="UP000585474"/>
    </source>
</evidence>